<keyword evidence="3" id="KW-0547">Nucleotide-binding</keyword>
<comment type="caution">
    <text evidence="6">The sequence shown here is derived from an EMBL/GenBank/DDBJ whole genome shotgun (WGS) entry which is preliminary data.</text>
</comment>
<dbReference type="GO" id="GO:0005524">
    <property type="term" value="F:ATP binding"/>
    <property type="evidence" value="ECO:0007669"/>
    <property type="project" value="UniProtKB-KW"/>
</dbReference>
<gene>
    <name evidence="6" type="ORF">ACFPZN_29850</name>
</gene>
<dbReference type="EMBL" id="JBHSON010000046">
    <property type="protein sequence ID" value="MFC5749851.1"/>
    <property type="molecule type" value="Genomic_DNA"/>
</dbReference>
<keyword evidence="4 6" id="KW-0067">ATP-binding</keyword>
<evidence type="ECO:0000256" key="4">
    <source>
        <dbReference type="ARBA" id="ARBA00022840"/>
    </source>
</evidence>
<evidence type="ECO:0000313" key="7">
    <source>
        <dbReference type="Proteomes" id="UP001596074"/>
    </source>
</evidence>
<dbReference type="RefSeq" id="WP_378285575.1">
    <property type="nucleotide sequence ID" value="NZ_JBHSON010000046.1"/>
</dbReference>
<dbReference type="SUPFAM" id="SSF52540">
    <property type="entry name" value="P-loop containing nucleoside triphosphate hydrolases"/>
    <property type="match status" value="1"/>
</dbReference>
<keyword evidence="2" id="KW-0813">Transport</keyword>
<evidence type="ECO:0000256" key="3">
    <source>
        <dbReference type="ARBA" id="ARBA00022741"/>
    </source>
</evidence>
<dbReference type="InterPro" id="IPR003593">
    <property type="entry name" value="AAA+_ATPase"/>
</dbReference>
<dbReference type="SMART" id="SM00382">
    <property type="entry name" value="AAA"/>
    <property type="match status" value="1"/>
</dbReference>
<dbReference type="InterPro" id="IPR050319">
    <property type="entry name" value="ABC_transp_ATP-bind"/>
</dbReference>
<dbReference type="Proteomes" id="UP001596074">
    <property type="component" value="Unassembled WGS sequence"/>
</dbReference>
<organism evidence="6 7">
    <name type="scientific">Actinomadura rugatobispora</name>
    <dbReference type="NCBI Taxonomy" id="1994"/>
    <lineage>
        <taxon>Bacteria</taxon>
        <taxon>Bacillati</taxon>
        <taxon>Actinomycetota</taxon>
        <taxon>Actinomycetes</taxon>
        <taxon>Streptosporangiales</taxon>
        <taxon>Thermomonosporaceae</taxon>
        <taxon>Actinomadura</taxon>
    </lineage>
</organism>
<reference evidence="7" key="1">
    <citation type="journal article" date="2019" name="Int. J. Syst. Evol. Microbiol.">
        <title>The Global Catalogue of Microorganisms (GCM) 10K type strain sequencing project: providing services to taxonomists for standard genome sequencing and annotation.</title>
        <authorList>
            <consortium name="The Broad Institute Genomics Platform"/>
            <consortium name="The Broad Institute Genome Sequencing Center for Infectious Disease"/>
            <person name="Wu L."/>
            <person name="Ma J."/>
        </authorList>
    </citation>
    <scope>NUCLEOTIDE SEQUENCE [LARGE SCALE GENOMIC DNA]</scope>
    <source>
        <strain evidence="7">KCTC 42087</strain>
    </source>
</reference>
<dbReference type="Pfam" id="PF00005">
    <property type="entry name" value="ABC_tran"/>
    <property type="match status" value="1"/>
</dbReference>
<protein>
    <submittedName>
        <fullName evidence="6">ABC transporter ATP-binding protein</fullName>
    </submittedName>
</protein>
<dbReference type="InterPro" id="IPR027417">
    <property type="entry name" value="P-loop_NTPase"/>
</dbReference>
<dbReference type="PANTHER" id="PTHR43776">
    <property type="entry name" value="TRANSPORT ATP-BINDING PROTEIN"/>
    <property type="match status" value="1"/>
</dbReference>
<feature type="domain" description="ABC transporter" evidence="5">
    <location>
        <begin position="2"/>
        <end position="218"/>
    </location>
</feature>
<evidence type="ECO:0000256" key="1">
    <source>
        <dbReference type="ARBA" id="ARBA00005417"/>
    </source>
</evidence>
<name>A0ABW1A339_9ACTN</name>
<proteinExistence type="inferred from homology"/>
<dbReference type="PANTHER" id="PTHR43776:SF7">
    <property type="entry name" value="D,D-DIPEPTIDE TRANSPORT ATP-BINDING PROTEIN DDPF-RELATED"/>
    <property type="match status" value="1"/>
</dbReference>
<evidence type="ECO:0000256" key="2">
    <source>
        <dbReference type="ARBA" id="ARBA00022448"/>
    </source>
</evidence>
<evidence type="ECO:0000313" key="6">
    <source>
        <dbReference type="EMBL" id="MFC5749851.1"/>
    </source>
</evidence>
<accession>A0ABW1A339</accession>
<evidence type="ECO:0000259" key="5">
    <source>
        <dbReference type="PROSITE" id="PS50893"/>
    </source>
</evidence>
<sequence>MLSATALTAGYGRGPDVLTGVSLTLEPGRVIGVQGPSGCGKSTLIRVLALLHPPRGGSVHLDGEPVRRFRYAAPAAQRRRVGVVFQHPRAAADPRHTLRRIVSAHLPPSAPDGETERLADLVGLTPDLLRRRPHEVSDGQLQRACLARTLGAGPRYLLCDEMTAMLDASSAATLVHLIRAQVRQDARAALMVSHDSALLESCCDQTLQWHDLAAVTAG</sequence>
<dbReference type="InterPro" id="IPR003439">
    <property type="entry name" value="ABC_transporter-like_ATP-bd"/>
</dbReference>
<dbReference type="Gene3D" id="3.40.50.300">
    <property type="entry name" value="P-loop containing nucleotide triphosphate hydrolases"/>
    <property type="match status" value="1"/>
</dbReference>
<dbReference type="PROSITE" id="PS50893">
    <property type="entry name" value="ABC_TRANSPORTER_2"/>
    <property type="match status" value="1"/>
</dbReference>
<comment type="similarity">
    <text evidence="1">Belongs to the ABC transporter superfamily.</text>
</comment>
<keyword evidence="7" id="KW-1185">Reference proteome</keyword>